<evidence type="ECO:0000313" key="3">
    <source>
        <dbReference type="EMBL" id="CAD7282815.1"/>
    </source>
</evidence>
<feature type="transmembrane region" description="Helical" evidence="2">
    <location>
        <begin position="164"/>
        <end position="181"/>
    </location>
</feature>
<feature type="transmembrane region" description="Helical" evidence="2">
    <location>
        <begin position="134"/>
        <end position="152"/>
    </location>
</feature>
<feature type="non-terminal residue" evidence="3">
    <location>
        <position position="1"/>
    </location>
</feature>
<evidence type="ECO:0000313" key="4">
    <source>
        <dbReference type="Proteomes" id="UP000678499"/>
    </source>
</evidence>
<feature type="region of interest" description="Disordered" evidence="1">
    <location>
        <begin position="249"/>
        <end position="268"/>
    </location>
</feature>
<feature type="transmembrane region" description="Helical" evidence="2">
    <location>
        <begin position="44"/>
        <end position="67"/>
    </location>
</feature>
<keyword evidence="2" id="KW-0472">Membrane</keyword>
<sequence>VAETWVMGRVGSAPPEVPRVCCYCGRDGVIAIAFIWMVRKLLELYFTVYHPVGTFCIVVISAASYWLHLVHTKNEQKTLLIAQQARDFYSITKGVWNAGLISAITSSFINLIVSVLLAYGAYFDKNKLLMPWMVKNMLLLVVGAGFGFYNIYWVASSANTEDESSFWGSLCGLYWVILVSGRSRRPLLAPPKQSAITGVEISETFMEAERAFLLETDDFLLQTVPPLRDHDVILFTDNCRISLKTGKSKPAEVDDHATPRRSVGASMI</sequence>
<protein>
    <submittedName>
        <fullName evidence="3">Uncharacterized protein</fullName>
    </submittedName>
</protein>
<dbReference type="EMBL" id="OA886399">
    <property type="protein sequence ID" value="CAD7282815.1"/>
    <property type="molecule type" value="Genomic_DNA"/>
</dbReference>
<keyword evidence="2" id="KW-1133">Transmembrane helix</keyword>
<reference evidence="3" key="1">
    <citation type="submission" date="2020-11" db="EMBL/GenBank/DDBJ databases">
        <authorList>
            <person name="Tran Van P."/>
        </authorList>
    </citation>
    <scope>NUCLEOTIDE SEQUENCE</scope>
</reference>
<name>A0A7R9BYF3_9CRUS</name>
<accession>A0A7R9BYF3</accession>
<feature type="transmembrane region" description="Helical" evidence="2">
    <location>
        <begin position="98"/>
        <end position="122"/>
    </location>
</feature>
<proteinExistence type="predicted"/>
<organism evidence="3">
    <name type="scientific">Notodromas monacha</name>
    <dbReference type="NCBI Taxonomy" id="399045"/>
    <lineage>
        <taxon>Eukaryota</taxon>
        <taxon>Metazoa</taxon>
        <taxon>Ecdysozoa</taxon>
        <taxon>Arthropoda</taxon>
        <taxon>Crustacea</taxon>
        <taxon>Oligostraca</taxon>
        <taxon>Ostracoda</taxon>
        <taxon>Podocopa</taxon>
        <taxon>Podocopida</taxon>
        <taxon>Cypridocopina</taxon>
        <taxon>Cypridoidea</taxon>
        <taxon>Cyprididae</taxon>
        <taxon>Notodromas</taxon>
    </lineage>
</organism>
<dbReference type="AlphaFoldDB" id="A0A7R9BYF3"/>
<dbReference type="Proteomes" id="UP000678499">
    <property type="component" value="Unassembled WGS sequence"/>
</dbReference>
<dbReference type="EMBL" id="CAJPEX010004362">
    <property type="protein sequence ID" value="CAG0922967.1"/>
    <property type="molecule type" value="Genomic_DNA"/>
</dbReference>
<evidence type="ECO:0000256" key="1">
    <source>
        <dbReference type="SAM" id="MobiDB-lite"/>
    </source>
</evidence>
<feature type="compositionally biased region" description="Basic and acidic residues" evidence="1">
    <location>
        <begin position="249"/>
        <end position="258"/>
    </location>
</feature>
<gene>
    <name evidence="3" type="ORF">NMOB1V02_LOCUS10434</name>
</gene>
<keyword evidence="4" id="KW-1185">Reference proteome</keyword>
<keyword evidence="2" id="KW-0812">Transmembrane</keyword>
<evidence type="ECO:0000256" key="2">
    <source>
        <dbReference type="SAM" id="Phobius"/>
    </source>
</evidence>